<dbReference type="OrthoDB" id="3230070at2759"/>
<organism evidence="1 2">
    <name type="scientific">Rhizophagus clarus</name>
    <dbReference type="NCBI Taxonomy" id="94130"/>
    <lineage>
        <taxon>Eukaryota</taxon>
        <taxon>Fungi</taxon>
        <taxon>Fungi incertae sedis</taxon>
        <taxon>Mucoromycota</taxon>
        <taxon>Glomeromycotina</taxon>
        <taxon>Glomeromycetes</taxon>
        <taxon>Glomerales</taxon>
        <taxon>Glomeraceae</taxon>
        <taxon>Rhizophagus</taxon>
    </lineage>
</organism>
<reference evidence="1" key="1">
    <citation type="submission" date="2019-10" db="EMBL/GenBank/DDBJ databases">
        <title>Conservation and host-specific expression of non-tandemly repeated heterogenous ribosome RNA gene in arbuscular mycorrhizal fungi.</title>
        <authorList>
            <person name="Maeda T."/>
            <person name="Kobayashi Y."/>
            <person name="Nakagawa T."/>
            <person name="Ezawa T."/>
            <person name="Yamaguchi K."/>
            <person name="Bino T."/>
            <person name="Nishimoto Y."/>
            <person name="Shigenobu S."/>
            <person name="Kawaguchi M."/>
        </authorList>
    </citation>
    <scope>NUCLEOTIDE SEQUENCE</scope>
    <source>
        <strain evidence="1">HR1</strain>
    </source>
</reference>
<evidence type="ECO:0000313" key="2">
    <source>
        <dbReference type="Proteomes" id="UP000615446"/>
    </source>
</evidence>
<dbReference type="EMBL" id="BLAL01000191">
    <property type="protein sequence ID" value="GES89712.1"/>
    <property type="molecule type" value="Genomic_DNA"/>
</dbReference>
<gene>
    <name evidence="1" type="ORF">RCL2_001660000</name>
</gene>
<protein>
    <recommendedName>
        <fullName evidence="3">Reverse transcriptase domain-containing protein</fullName>
    </recommendedName>
</protein>
<evidence type="ECO:0000313" key="1">
    <source>
        <dbReference type="EMBL" id="GES89712.1"/>
    </source>
</evidence>
<accession>A0A8H3LJG4</accession>
<proteinExistence type="predicted"/>
<dbReference type="AlphaFoldDB" id="A0A8H3LJG4"/>
<sequence length="555" mass="64152">MQFTALLGNSTFAPIRIINEILQDAKKMTKIYGYYRKTWEKLTIEIDQGEVISPLLWTIYYDPLISIIANSGLGYDVSSHILTDIKNSPSFNSINVPVIVFIDDTQWIMPSQFNLKTILDLADQFYSLNDIQVNKDKSVLLVCQKRSTVPRCLRNFDPLPVQLKFGNSTINITPLEKSESVRILGVLFNYNNSYKNTIKKISAKITDIALRFARKQITEKQLAYIFNAVIIPHIEFWSQTKILLKNILYKFMAKILRVFKHKLHLAFSAPNITLFRHIFRINTLLDNHTQAKITNFLIQINSSDLLEKLSLLQLAQIQYNNWLPYHLLYFLPYFITLTHRSNFLIQSIVLCNNNNITFYFNTNFLPYVQEGNIPMIVFIGIIKTTFATDIGSVELDLHRITPNSETLRYSQSRYQTFILTKNSVNDVLPCANEVILRPCQGCFFNKSSRQDHCLISSSISSVIYLQKTQNTKYSSDTHFLSINLEDKKFILNELILNHIFNLPYNNTSSFLNDMQEQEVLSVSALVSPSFFSDALWDSISFERSDHAKSLMLIQQ</sequence>
<comment type="caution">
    <text evidence="1">The sequence shown here is derived from an EMBL/GenBank/DDBJ whole genome shotgun (WGS) entry which is preliminary data.</text>
</comment>
<dbReference type="Proteomes" id="UP000615446">
    <property type="component" value="Unassembled WGS sequence"/>
</dbReference>
<evidence type="ECO:0008006" key="3">
    <source>
        <dbReference type="Google" id="ProtNLM"/>
    </source>
</evidence>
<name>A0A8H3LJG4_9GLOM</name>